<dbReference type="InterPro" id="IPR002347">
    <property type="entry name" value="SDR_fam"/>
</dbReference>
<dbReference type="RefSeq" id="WP_138592204.1">
    <property type="nucleotide sequence ID" value="NZ_PNBW01000054.1"/>
</dbReference>
<protein>
    <submittedName>
        <fullName evidence="1">Short-chain dehydrogenase</fullName>
    </submittedName>
</protein>
<evidence type="ECO:0000313" key="1">
    <source>
        <dbReference type="EMBL" id="TMO67927.1"/>
    </source>
</evidence>
<dbReference type="InterPro" id="IPR052184">
    <property type="entry name" value="SDR_enzymes"/>
</dbReference>
<dbReference type="Pfam" id="PF00106">
    <property type="entry name" value="adh_short"/>
    <property type="match status" value="1"/>
</dbReference>
<reference evidence="4" key="2">
    <citation type="submission" date="2019-06" db="EMBL/GenBank/DDBJ databases">
        <title>Co-occurence of chitin degradation, pigmentation and bioactivity in marine Pseudoalteromonas.</title>
        <authorList>
            <person name="Sonnenschein E.C."/>
            <person name="Bech P.K."/>
        </authorList>
    </citation>
    <scope>NUCLEOTIDE SEQUENCE [LARGE SCALE GENOMIC DNA]</scope>
    <source>
        <strain evidence="4">S3790</strain>
    </source>
</reference>
<proteinExistence type="predicted"/>
<evidence type="ECO:0000313" key="3">
    <source>
        <dbReference type="Proteomes" id="UP000307164"/>
    </source>
</evidence>
<keyword evidence="3" id="KW-1185">Reference proteome</keyword>
<dbReference type="EMBL" id="PNBX01000048">
    <property type="protein sequence ID" value="TMO67927.1"/>
    <property type="molecule type" value="Genomic_DNA"/>
</dbReference>
<sequence>MKTLLITGANRGVGLALTKVYLKAGWQVLATCRVPSQADELQSLTLRYRSLTIFALDVTDYTQVNQLASQLNGQVVDVLLNNAAIYGPKGYKFGECDETAWRAVFETNVIAPIKLAEAFITHIEASELKTIAAISSRVGSQTENTKGGGYLYRSSKAALNSSIKSLSNDLLPQGIKTVSLHPGWVKTTMGGPNALIDAQESAEGLKQVIDNLQDAQSGGFYSYQGEEIAW</sequence>
<dbReference type="Gene3D" id="3.40.50.720">
    <property type="entry name" value="NAD(P)-binding Rossmann-like Domain"/>
    <property type="match status" value="1"/>
</dbReference>
<evidence type="ECO:0000313" key="4">
    <source>
        <dbReference type="Proteomes" id="UP000307217"/>
    </source>
</evidence>
<dbReference type="GO" id="GO:0016616">
    <property type="term" value="F:oxidoreductase activity, acting on the CH-OH group of donors, NAD or NADP as acceptor"/>
    <property type="evidence" value="ECO:0007669"/>
    <property type="project" value="TreeGrafter"/>
</dbReference>
<dbReference type="AlphaFoldDB" id="A0A5S3V7T3"/>
<dbReference type="Proteomes" id="UP000307217">
    <property type="component" value="Unassembled WGS sequence"/>
</dbReference>
<dbReference type="OrthoDB" id="5786478at2"/>
<name>A0A5S3V7T3_9GAMM</name>
<dbReference type="PANTHER" id="PTHR45458">
    <property type="entry name" value="SHORT-CHAIN DEHYDROGENASE/REDUCTASE SDR"/>
    <property type="match status" value="1"/>
</dbReference>
<gene>
    <name evidence="1" type="ORF">CWC19_12635</name>
    <name evidence="2" type="ORF">CWC20_12380</name>
</gene>
<dbReference type="PRINTS" id="PR00081">
    <property type="entry name" value="GDHRDH"/>
</dbReference>
<dbReference type="EMBL" id="PNBW01000054">
    <property type="protein sequence ID" value="TMO73800.1"/>
    <property type="molecule type" value="Genomic_DNA"/>
</dbReference>
<reference evidence="3 4" key="1">
    <citation type="submission" date="2018-01" db="EMBL/GenBank/DDBJ databases">
        <authorList>
            <person name="Paulsen S."/>
            <person name="Gram L.K."/>
        </authorList>
    </citation>
    <scope>NUCLEOTIDE SEQUENCE [LARGE SCALE GENOMIC DNA]</scope>
    <source>
        <strain evidence="1 4">S3790</strain>
        <strain evidence="2 3">S3895</strain>
    </source>
</reference>
<dbReference type="CDD" id="cd05325">
    <property type="entry name" value="carb_red_sniffer_like_SDR_c"/>
    <property type="match status" value="1"/>
</dbReference>
<dbReference type="Proteomes" id="UP000307164">
    <property type="component" value="Unassembled WGS sequence"/>
</dbReference>
<comment type="caution">
    <text evidence="1">The sequence shown here is derived from an EMBL/GenBank/DDBJ whole genome shotgun (WGS) entry which is preliminary data.</text>
</comment>
<evidence type="ECO:0000313" key="2">
    <source>
        <dbReference type="EMBL" id="TMO73800.1"/>
    </source>
</evidence>
<reference evidence="1" key="3">
    <citation type="submission" date="2019-09" db="EMBL/GenBank/DDBJ databases">
        <title>Co-occurence of chitin degradation, pigmentation and bioactivity in marine Pseudoalteromonas.</title>
        <authorList>
            <person name="Sonnenschein E.C."/>
            <person name="Bech P.K."/>
        </authorList>
    </citation>
    <scope>NUCLEOTIDE SEQUENCE</scope>
    <source>
        <strain evidence="1">S3790</strain>
        <strain evidence="2 3">S3895</strain>
    </source>
</reference>
<dbReference type="SUPFAM" id="SSF51735">
    <property type="entry name" value="NAD(P)-binding Rossmann-fold domains"/>
    <property type="match status" value="1"/>
</dbReference>
<accession>A0A5S3V7T3</accession>
<dbReference type="InterPro" id="IPR036291">
    <property type="entry name" value="NAD(P)-bd_dom_sf"/>
</dbReference>
<dbReference type="PANTHER" id="PTHR45458:SF1">
    <property type="entry name" value="SHORT CHAIN DEHYDROGENASE"/>
    <property type="match status" value="1"/>
</dbReference>
<organism evidence="1 4">
    <name type="scientific">Pseudoalteromonas aurantia</name>
    <dbReference type="NCBI Taxonomy" id="43654"/>
    <lineage>
        <taxon>Bacteria</taxon>
        <taxon>Pseudomonadati</taxon>
        <taxon>Pseudomonadota</taxon>
        <taxon>Gammaproteobacteria</taxon>
        <taxon>Alteromonadales</taxon>
        <taxon>Pseudoalteromonadaceae</taxon>
        <taxon>Pseudoalteromonas</taxon>
    </lineage>
</organism>